<proteinExistence type="predicted"/>
<protein>
    <submittedName>
        <fullName evidence="1">Uncharacterized protein</fullName>
    </submittedName>
</protein>
<reference evidence="2" key="1">
    <citation type="journal article" date="2023" name="G3 (Bethesda)">
        <title>Genome assembly and association tests identify interacting loci associated with vigor, precocity, and sex in interspecific pistachio rootstocks.</title>
        <authorList>
            <person name="Palmer W."/>
            <person name="Jacygrad E."/>
            <person name="Sagayaradj S."/>
            <person name="Cavanaugh K."/>
            <person name="Han R."/>
            <person name="Bertier L."/>
            <person name="Beede B."/>
            <person name="Kafkas S."/>
            <person name="Golino D."/>
            <person name="Preece J."/>
            <person name="Michelmore R."/>
        </authorList>
    </citation>
    <scope>NUCLEOTIDE SEQUENCE [LARGE SCALE GENOMIC DNA]</scope>
</reference>
<comment type="caution">
    <text evidence="1">The sequence shown here is derived from an EMBL/GenBank/DDBJ whole genome shotgun (WGS) entry which is preliminary data.</text>
</comment>
<gene>
    <name evidence="1" type="ORF">Patl1_09211</name>
</gene>
<accession>A0ACC1AK13</accession>
<evidence type="ECO:0000313" key="1">
    <source>
        <dbReference type="EMBL" id="KAJ0087024.1"/>
    </source>
</evidence>
<keyword evidence="2" id="KW-1185">Reference proteome</keyword>
<sequence length="310" mass="35079">MVGGRGAAQSYTALALQTISRHFRTLRDAISRQIQETRRSLGEQDTSSNCQGSIPRLRFIDHQLRQQRALQQFGVMRHAWRPQRGLPESSVSILRAWLFEHFLHPYPNDSDKIKLARQTGLSRNQVANWFINARVRLWKPMVEEMYKEEFGDPEVNFKTCQDNAPKACSENSSAPEDRGEELRDSLTSTQGMMRLQNDQRPNMDDHRLYGSIPLNQNSNNNNVLIGDSGSYGISELSGLAVSNQVSLALGLRHHESDVFPPISTGTQIGGNDTIDSPVGHHDTVDYHCMDMGNNQQDRFSNPHLLHDFVV</sequence>
<dbReference type="Proteomes" id="UP001164250">
    <property type="component" value="Chromosome 10"/>
</dbReference>
<dbReference type="EMBL" id="CM047906">
    <property type="protein sequence ID" value="KAJ0087024.1"/>
    <property type="molecule type" value="Genomic_DNA"/>
</dbReference>
<name>A0ACC1AK13_9ROSI</name>
<evidence type="ECO:0000313" key="2">
    <source>
        <dbReference type="Proteomes" id="UP001164250"/>
    </source>
</evidence>
<organism evidence="1 2">
    <name type="scientific">Pistacia atlantica</name>
    <dbReference type="NCBI Taxonomy" id="434234"/>
    <lineage>
        <taxon>Eukaryota</taxon>
        <taxon>Viridiplantae</taxon>
        <taxon>Streptophyta</taxon>
        <taxon>Embryophyta</taxon>
        <taxon>Tracheophyta</taxon>
        <taxon>Spermatophyta</taxon>
        <taxon>Magnoliopsida</taxon>
        <taxon>eudicotyledons</taxon>
        <taxon>Gunneridae</taxon>
        <taxon>Pentapetalae</taxon>
        <taxon>rosids</taxon>
        <taxon>malvids</taxon>
        <taxon>Sapindales</taxon>
        <taxon>Anacardiaceae</taxon>
        <taxon>Pistacia</taxon>
    </lineage>
</organism>